<dbReference type="Pfam" id="PF01699">
    <property type="entry name" value="Na_Ca_ex"/>
    <property type="match status" value="2"/>
</dbReference>
<feature type="transmembrane region" description="Helical" evidence="10">
    <location>
        <begin position="924"/>
        <end position="946"/>
    </location>
</feature>
<evidence type="ECO:0000256" key="7">
    <source>
        <dbReference type="ARBA" id="ARBA00023065"/>
    </source>
</evidence>
<dbReference type="InterPro" id="IPR004837">
    <property type="entry name" value="NaCa_Exmemb"/>
</dbReference>
<protein>
    <submittedName>
        <fullName evidence="13">Uncharacterized protein</fullName>
    </submittedName>
</protein>
<keyword evidence="8 10" id="KW-0472">Membrane</keyword>
<evidence type="ECO:0000256" key="8">
    <source>
        <dbReference type="ARBA" id="ARBA00023136"/>
    </source>
</evidence>
<evidence type="ECO:0000256" key="9">
    <source>
        <dbReference type="SAM" id="MobiDB-lite"/>
    </source>
</evidence>
<keyword evidence="4" id="KW-0597">Phosphoprotein</keyword>
<dbReference type="EMBL" id="CP138899">
    <property type="protein sequence ID" value="WPK27407.1"/>
    <property type="molecule type" value="Genomic_DNA"/>
</dbReference>
<keyword evidence="3" id="KW-0813">Transport</keyword>
<feature type="transmembrane region" description="Helical" evidence="10">
    <location>
        <begin position="517"/>
        <end position="537"/>
    </location>
</feature>
<feature type="transmembrane region" description="Helical" evidence="10">
    <location>
        <begin position="823"/>
        <end position="845"/>
    </location>
</feature>
<evidence type="ECO:0000256" key="2">
    <source>
        <dbReference type="ARBA" id="ARBA00008170"/>
    </source>
</evidence>
<feature type="transmembrane region" description="Helical" evidence="10">
    <location>
        <begin position="584"/>
        <end position="605"/>
    </location>
</feature>
<evidence type="ECO:0000256" key="6">
    <source>
        <dbReference type="ARBA" id="ARBA00022989"/>
    </source>
</evidence>
<dbReference type="KEGG" id="asau:88175854"/>
<dbReference type="Pfam" id="PF03733">
    <property type="entry name" value="YccF"/>
    <property type="match status" value="1"/>
</dbReference>
<evidence type="ECO:0000256" key="4">
    <source>
        <dbReference type="ARBA" id="ARBA00022553"/>
    </source>
</evidence>
<feature type="transmembrane region" description="Helical" evidence="10">
    <location>
        <begin position="685"/>
        <end position="705"/>
    </location>
</feature>
<feature type="region of interest" description="Disordered" evidence="9">
    <location>
        <begin position="1"/>
        <end position="47"/>
    </location>
</feature>
<gene>
    <name evidence="13" type="ORF">PUMCH_004794</name>
</gene>
<organism evidence="13 14">
    <name type="scientific">Australozyma saopauloensis</name>
    <dbReference type="NCBI Taxonomy" id="291208"/>
    <lineage>
        <taxon>Eukaryota</taxon>
        <taxon>Fungi</taxon>
        <taxon>Dikarya</taxon>
        <taxon>Ascomycota</taxon>
        <taxon>Saccharomycotina</taxon>
        <taxon>Pichiomycetes</taxon>
        <taxon>Metschnikowiaceae</taxon>
        <taxon>Australozyma</taxon>
    </lineage>
</organism>
<keyword evidence="14" id="KW-1185">Reference proteome</keyword>
<dbReference type="FunFam" id="1.20.1420.30:FF:000014">
    <property type="entry name" value="Cation/H+ exchanger protein 2"/>
    <property type="match status" value="1"/>
</dbReference>
<feature type="transmembrane region" description="Helical" evidence="10">
    <location>
        <begin position="226"/>
        <end position="255"/>
    </location>
</feature>
<accession>A0AAX4HFP0</accession>
<feature type="domain" description="Sodium/calcium exchanger membrane region" evidence="11">
    <location>
        <begin position="822"/>
        <end position="970"/>
    </location>
</feature>
<feature type="transmembrane region" description="Helical" evidence="10">
    <location>
        <begin position="486"/>
        <end position="505"/>
    </location>
</feature>
<name>A0AAX4HFP0_9ASCO</name>
<evidence type="ECO:0000256" key="5">
    <source>
        <dbReference type="ARBA" id="ARBA00022692"/>
    </source>
</evidence>
<dbReference type="Gene3D" id="1.20.1420.30">
    <property type="entry name" value="NCX, central ion-binding region"/>
    <property type="match status" value="2"/>
</dbReference>
<evidence type="ECO:0000259" key="12">
    <source>
        <dbReference type="Pfam" id="PF03733"/>
    </source>
</evidence>
<feature type="compositionally biased region" description="Basic residues" evidence="9">
    <location>
        <begin position="32"/>
        <end position="45"/>
    </location>
</feature>
<dbReference type="GO" id="GO:0012505">
    <property type="term" value="C:endomembrane system"/>
    <property type="evidence" value="ECO:0007669"/>
    <property type="project" value="UniProtKB-SubCell"/>
</dbReference>
<comment type="subcellular location">
    <subcellularLocation>
        <location evidence="1">Endomembrane system</location>
        <topology evidence="1">Multi-pass membrane protein</topology>
    </subcellularLocation>
</comment>
<feature type="region of interest" description="Disordered" evidence="9">
    <location>
        <begin position="791"/>
        <end position="814"/>
    </location>
</feature>
<evidence type="ECO:0000256" key="10">
    <source>
        <dbReference type="SAM" id="Phobius"/>
    </source>
</evidence>
<keyword evidence="7" id="KW-0406">Ion transport</keyword>
<keyword evidence="6 10" id="KW-1133">Transmembrane helix</keyword>
<feature type="transmembrane region" description="Helical" evidence="10">
    <location>
        <begin position="617"/>
        <end position="637"/>
    </location>
</feature>
<comment type="similarity">
    <text evidence="2">Belongs to the Ca(2+):cation antiporter (CaCA) (TC 2.A.19) family.</text>
</comment>
<dbReference type="PANTHER" id="PTHR31503:SF10">
    <property type="entry name" value="VNX1 PROTEIN"/>
    <property type="match status" value="1"/>
</dbReference>
<dbReference type="GeneID" id="88175854"/>
<feature type="transmembrane region" description="Helical" evidence="10">
    <location>
        <begin position="390"/>
        <end position="415"/>
    </location>
</feature>
<dbReference type="GO" id="GO:0006874">
    <property type="term" value="P:intracellular calcium ion homeostasis"/>
    <property type="evidence" value="ECO:0007669"/>
    <property type="project" value="TreeGrafter"/>
</dbReference>
<feature type="region of interest" description="Disordered" evidence="9">
    <location>
        <begin position="749"/>
        <end position="773"/>
    </location>
</feature>
<feature type="transmembrane region" description="Helical" evidence="10">
    <location>
        <begin position="952"/>
        <end position="971"/>
    </location>
</feature>
<dbReference type="InterPro" id="IPR044880">
    <property type="entry name" value="NCX_ion-bd_dom_sf"/>
</dbReference>
<dbReference type="GO" id="GO:0005774">
    <property type="term" value="C:vacuolar membrane"/>
    <property type="evidence" value="ECO:0007669"/>
    <property type="project" value="UniProtKB-ARBA"/>
</dbReference>
<dbReference type="AlphaFoldDB" id="A0AAX4HFP0"/>
<evidence type="ECO:0000256" key="1">
    <source>
        <dbReference type="ARBA" id="ARBA00004127"/>
    </source>
</evidence>
<feature type="domain" description="Sodium/calcium exchanger membrane region" evidence="11">
    <location>
        <begin position="520"/>
        <end position="705"/>
    </location>
</feature>
<sequence>MPRSPLIQPTRSLLESGERRSVSEASPSLKARGLRLKKLRSRPPLKRLASTTNKLVFSVDDDIHDNLDEEPGEDESREKKYFEGYKDALRDLITQRKNKLIEASGGPSLPGSSAVSDLDLVLNQAAADTLEEERLTSESRLDQQNTDVDDVASVDLNSSLKTMESLDLKARQEAINSTHPFGIKIWKPSVYKKIRSVAARAEEDIHDYDPKKPTGPIYFGIHLTNFLWSCTVGLFLFVICLLGAAAVFVFTGFAWHKSLRPYVRLLYQLGKYWFHPFGKFVLLNKDENYLDEDEMDGRSISEFHQWRLEEEGRLFFAPPRRMTNSADSKPLLKDHKGRPWREAYAALGEGQSTGDPALMEDNGAVDDDDNDNNDIKVRFFGRGRWSLGRILFYLFFYGILQPILYTIAAICWLFVFTIPMFNLNSILCDHLRRRPLALYFEQEKEYYKKISDPKQKKKLRNQSIILCTYRCCGLHYYKYTLGGTNIFFINLLLVVAFVILDYYILKEVLDLKEWYTDSSFLFCGCLFSIIPLAYFIGQAVASISAQSSMGVGAVINAFFSTVVEIFLYCVALNQSKGKLVEGSMIGSILGGVLLLPGLSMCGGALKRKTQRYNPRSAGVSSTMLLFAMVTMFTPSLFYQLYGSYELRCKDCVYKAHGKSEGCTTCQFIQPSLVLDKLYYQVLRPYSLFVAIALFVAYIVGLYFTLKTHASLIWATNSHELAAAQTRKDNYIRSPSVISLDVAYKAGRAGRTCEEQPQTDTPLRPGSGAMTPTTRQDLKKLPLTSKNLGVPRNNSITKSKDEYGMEDEADGGHDAPNWSNTQSYVILLGATLLYAIIAEILVNNVDAVLSHYPINPKFLGLTVFALVPNTTEFVNAISFAVGGNVALSMEIGSAYALQVVLIQIPSLVVYSIYKNFESVDSIFSLIFPRWDVVATLVSIYLFTYIYAEGKSNYFKGVILILIYIVVLVGFYLDDVVAALEPSLSADFLARILSK</sequence>
<feature type="domain" description="Inner membrane component" evidence="12">
    <location>
        <begin position="223"/>
        <end position="279"/>
    </location>
</feature>
<dbReference type="RefSeq" id="XP_062879785.1">
    <property type="nucleotide sequence ID" value="XM_063023715.1"/>
</dbReference>
<dbReference type="InterPro" id="IPR005185">
    <property type="entry name" value="YccF"/>
</dbReference>
<evidence type="ECO:0000313" key="14">
    <source>
        <dbReference type="Proteomes" id="UP001338582"/>
    </source>
</evidence>
<evidence type="ECO:0000256" key="3">
    <source>
        <dbReference type="ARBA" id="ARBA00022448"/>
    </source>
</evidence>
<reference evidence="13 14" key="1">
    <citation type="submission" date="2023-10" db="EMBL/GenBank/DDBJ databases">
        <title>Draft Genome Sequence of Candida saopaulonensis from a very Premature Infant with Sepsis.</title>
        <authorList>
            <person name="Ning Y."/>
            <person name="Dai R."/>
            <person name="Xiao M."/>
            <person name="Xu Y."/>
            <person name="Yan Q."/>
            <person name="Zhang L."/>
        </authorList>
    </citation>
    <scope>NUCLEOTIDE SEQUENCE [LARGE SCALE GENOMIC DNA]</scope>
    <source>
        <strain evidence="13 14">19XY460</strain>
    </source>
</reference>
<evidence type="ECO:0000259" key="11">
    <source>
        <dbReference type="Pfam" id="PF01699"/>
    </source>
</evidence>
<keyword evidence="5 10" id="KW-0812">Transmembrane</keyword>
<dbReference type="InterPro" id="IPR004713">
    <property type="entry name" value="CaH_exchang"/>
</dbReference>
<dbReference type="GO" id="GO:0015369">
    <property type="term" value="F:calcium:proton antiporter activity"/>
    <property type="evidence" value="ECO:0007669"/>
    <property type="project" value="TreeGrafter"/>
</dbReference>
<dbReference type="PANTHER" id="PTHR31503">
    <property type="entry name" value="VACUOLAR CALCIUM ION TRANSPORTER"/>
    <property type="match status" value="1"/>
</dbReference>
<proteinExistence type="inferred from homology"/>
<dbReference type="Proteomes" id="UP001338582">
    <property type="component" value="Chromosome 6"/>
</dbReference>
<feature type="transmembrane region" description="Helical" evidence="10">
    <location>
        <begin position="549"/>
        <end position="572"/>
    </location>
</feature>
<feature type="transmembrane region" description="Helical" evidence="10">
    <location>
        <begin position="892"/>
        <end position="912"/>
    </location>
</feature>
<evidence type="ECO:0000313" key="13">
    <source>
        <dbReference type="EMBL" id="WPK27407.1"/>
    </source>
</evidence>